<feature type="domain" description="G-protein coupled receptors family 2 profile 1" evidence="15">
    <location>
        <begin position="117"/>
        <end position="201"/>
    </location>
</feature>
<dbReference type="Gene3D" id="1.20.1070.10">
    <property type="entry name" value="Rhodopsin 7-helix transmembrane proteins"/>
    <property type="match status" value="1"/>
</dbReference>
<keyword evidence="9" id="KW-1015">Disulfide bond</keyword>
<comment type="similarity">
    <text evidence="2">Belongs to the G-protein coupled receptor 2 family.</text>
</comment>
<evidence type="ECO:0000259" key="16">
    <source>
        <dbReference type="PROSITE" id="PS50261"/>
    </source>
</evidence>
<dbReference type="Proteomes" id="UP000694865">
    <property type="component" value="Unplaced"/>
</dbReference>
<keyword evidence="17" id="KW-1185">Reference proteome</keyword>
<evidence type="ECO:0000256" key="13">
    <source>
        <dbReference type="SAM" id="MobiDB-lite"/>
    </source>
</evidence>
<keyword evidence="10" id="KW-0675">Receptor</keyword>
<evidence type="ECO:0000313" key="18">
    <source>
        <dbReference type="RefSeq" id="XP_006818813.1"/>
    </source>
</evidence>
<organism evidence="17 18">
    <name type="scientific">Saccoglossus kowalevskii</name>
    <name type="common">Acorn worm</name>
    <dbReference type="NCBI Taxonomy" id="10224"/>
    <lineage>
        <taxon>Eukaryota</taxon>
        <taxon>Metazoa</taxon>
        <taxon>Hemichordata</taxon>
        <taxon>Enteropneusta</taxon>
        <taxon>Harrimaniidae</taxon>
        <taxon>Saccoglossus</taxon>
    </lineage>
</organism>
<evidence type="ECO:0000256" key="2">
    <source>
        <dbReference type="ARBA" id="ARBA00005314"/>
    </source>
</evidence>
<keyword evidence="12" id="KW-0807">Transducer</keyword>
<keyword evidence="3" id="KW-1003">Cell membrane</keyword>
<feature type="transmembrane region" description="Helical" evidence="14">
    <location>
        <begin position="426"/>
        <end position="445"/>
    </location>
</feature>
<reference evidence="18" key="1">
    <citation type="submission" date="2025-08" db="UniProtKB">
        <authorList>
            <consortium name="RefSeq"/>
        </authorList>
    </citation>
    <scope>IDENTIFICATION</scope>
    <source>
        <tissue evidence="18">Testes</tissue>
    </source>
</reference>
<dbReference type="InterPro" id="IPR036445">
    <property type="entry name" value="GPCR_2_extracell_dom_sf"/>
</dbReference>
<evidence type="ECO:0000256" key="4">
    <source>
        <dbReference type="ARBA" id="ARBA00022692"/>
    </source>
</evidence>
<evidence type="ECO:0000256" key="6">
    <source>
        <dbReference type="ARBA" id="ARBA00022989"/>
    </source>
</evidence>
<keyword evidence="6 14" id="KW-1133">Transmembrane helix</keyword>
<evidence type="ECO:0000256" key="3">
    <source>
        <dbReference type="ARBA" id="ARBA00022475"/>
    </source>
</evidence>
<dbReference type="SUPFAM" id="SSF111418">
    <property type="entry name" value="Hormone receptor domain"/>
    <property type="match status" value="1"/>
</dbReference>
<gene>
    <name evidence="18" type="primary">LOC100375825</name>
</gene>
<evidence type="ECO:0000256" key="12">
    <source>
        <dbReference type="ARBA" id="ARBA00023224"/>
    </source>
</evidence>
<dbReference type="InterPro" id="IPR050332">
    <property type="entry name" value="GPCR_2"/>
</dbReference>
<dbReference type="PROSITE" id="PS50261">
    <property type="entry name" value="G_PROTEIN_RECEP_F2_4"/>
    <property type="match status" value="1"/>
</dbReference>
<evidence type="ECO:0000256" key="5">
    <source>
        <dbReference type="ARBA" id="ARBA00022729"/>
    </source>
</evidence>
<dbReference type="PANTHER" id="PTHR45620:SF42">
    <property type="entry name" value="G-PROTEIN COUPLED RECEPTOR SEB-2"/>
    <property type="match status" value="1"/>
</dbReference>
<dbReference type="SUPFAM" id="SSF81321">
    <property type="entry name" value="Family A G protein-coupled receptor-like"/>
    <property type="match status" value="1"/>
</dbReference>
<dbReference type="Pfam" id="PF02793">
    <property type="entry name" value="HRM"/>
    <property type="match status" value="1"/>
</dbReference>
<name>A0ABM0MFM2_SACKO</name>
<evidence type="ECO:0000256" key="8">
    <source>
        <dbReference type="ARBA" id="ARBA00023136"/>
    </source>
</evidence>
<dbReference type="InterPro" id="IPR001879">
    <property type="entry name" value="GPCR_2_extracellular_dom"/>
</dbReference>
<proteinExistence type="inferred from homology"/>
<feature type="transmembrane region" description="Helical" evidence="14">
    <location>
        <begin position="496"/>
        <end position="520"/>
    </location>
</feature>
<evidence type="ECO:0000256" key="10">
    <source>
        <dbReference type="ARBA" id="ARBA00023170"/>
    </source>
</evidence>
<dbReference type="CDD" id="cd15041">
    <property type="entry name" value="7tmB1_hormone_R"/>
    <property type="match status" value="1"/>
</dbReference>
<evidence type="ECO:0000256" key="14">
    <source>
        <dbReference type="SAM" id="Phobius"/>
    </source>
</evidence>
<evidence type="ECO:0000256" key="1">
    <source>
        <dbReference type="ARBA" id="ARBA00004651"/>
    </source>
</evidence>
<feature type="transmembrane region" description="Helical" evidence="14">
    <location>
        <begin position="272"/>
        <end position="295"/>
    </location>
</feature>
<dbReference type="PROSITE" id="PS00649">
    <property type="entry name" value="G_PROTEIN_RECEP_F2_1"/>
    <property type="match status" value="1"/>
</dbReference>
<dbReference type="InterPro" id="IPR017983">
    <property type="entry name" value="GPCR_2_secretin-like_CS"/>
</dbReference>
<dbReference type="SMART" id="SM00008">
    <property type="entry name" value="HormR"/>
    <property type="match status" value="1"/>
</dbReference>
<dbReference type="InterPro" id="IPR003287">
    <property type="entry name" value="GPCR_2_calcitonin_rcpt_fam"/>
</dbReference>
<evidence type="ECO:0000256" key="9">
    <source>
        <dbReference type="ARBA" id="ARBA00023157"/>
    </source>
</evidence>
<feature type="region of interest" description="Disordered" evidence="13">
    <location>
        <begin position="561"/>
        <end position="625"/>
    </location>
</feature>
<keyword evidence="5" id="KW-0732">Signal</keyword>
<dbReference type="InterPro" id="IPR017981">
    <property type="entry name" value="GPCR_2-like_7TM"/>
</dbReference>
<dbReference type="Gene3D" id="4.10.1240.10">
    <property type="entry name" value="GPCR, family 2, extracellular hormone receptor domain"/>
    <property type="match status" value="1"/>
</dbReference>
<sequence>MLMSGAAGYHTIQVFCLPLSMALSSKSFKSRSFFAGIPYRCPDTAFADQEMDARISPRVVLFVICLAQIVGLCDGGENDSYVFEYYDNPWSQGFWFGDTFVELTEKQQAQLAHERELCVERMMTDPFPTDGGLYCNRTFDGWGCWNDTKAGHTAFINCPYFIPNSVPTRLAHRVCMPDGTWFIHPETNNTWSNYTNCGTTESEVRFVYAAGQAALVKVLIWIGVRGDLMPSHLQILEANDMRYTSLQQESHETCFSNGRRELAKGKPLGGLIVWYTGYSISIVSLTVSLVIFFYFKNLSCPRITLHKNLFFSFIFNCICWTLWFAIVAEHPYILESDNEGTQVSCKILNVMMQYFWTSNYYWMLCEGIYLHTLIVVAVFSDRNRLIWYYLLGWVVPFIPVTIYTILRAVEGHGECWFFGTDYEFIIAGPIIAVLVINFVLLLNIVRVLVTKLRATHTPDTHNYKKAVRATLILLPLLGLHYIIMPFQPAKTGMAKQIYDLIIAILIAFQGFFVACIFCFFNGEIRAQIARKYRSYKYVRRGSDFRTRARSLYYTTTTEVIQTQGDSPEQNRKHVPDDSPSARTKLKNEKRNGFQRDSNANSKNSLLREEYCRRNSDNNDVSTSLV</sequence>
<feature type="domain" description="G-protein coupled receptors family 2 profile 2" evidence="16">
    <location>
        <begin position="270"/>
        <end position="521"/>
    </location>
</feature>
<evidence type="ECO:0000256" key="7">
    <source>
        <dbReference type="ARBA" id="ARBA00023040"/>
    </source>
</evidence>
<dbReference type="GeneID" id="100375825"/>
<feature type="transmembrane region" description="Helical" evidence="14">
    <location>
        <begin position="360"/>
        <end position="379"/>
    </location>
</feature>
<evidence type="ECO:0000313" key="17">
    <source>
        <dbReference type="Proteomes" id="UP000694865"/>
    </source>
</evidence>
<accession>A0ABM0MFM2</accession>
<keyword evidence="8 14" id="KW-0472">Membrane</keyword>
<feature type="compositionally biased region" description="Polar residues" evidence="13">
    <location>
        <begin position="594"/>
        <end position="604"/>
    </location>
</feature>
<dbReference type="PANTHER" id="PTHR45620">
    <property type="entry name" value="PDF RECEPTOR-LIKE PROTEIN-RELATED"/>
    <property type="match status" value="1"/>
</dbReference>
<dbReference type="PROSITE" id="PS50227">
    <property type="entry name" value="G_PROTEIN_RECEP_F2_3"/>
    <property type="match status" value="1"/>
</dbReference>
<dbReference type="Pfam" id="PF00002">
    <property type="entry name" value="7tm_2"/>
    <property type="match status" value="1"/>
</dbReference>
<feature type="transmembrane region" description="Helical" evidence="14">
    <location>
        <begin position="307"/>
        <end position="326"/>
    </location>
</feature>
<keyword evidence="11" id="KW-0325">Glycoprotein</keyword>
<dbReference type="PRINTS" id="PR00249">
    <property type="entry name" value="GPCRSECRETIN"/>
</dbReference>
<protein>
    <submittedName>
        <fullName evidence="18">Calcitonin receptor-like</fullName>
    </submittedName>
</protein>
<keyword evidence="4 14" id="KW-0812">Transmembrane</keyword>
<feature type="transmembrane region" description="Helical" evidence="14">
    <location>
        <begin position="466"/>
        <end position="484"/>
    </location>
</feature>
<dbReference type="PRINTS" id="PR01350">
    <property type="entry name" value="CTRFAMILY"/>
</dbReference>
<feature type="transmembrane region" description="Helical" evidence="14">
    <location>
        <begin position="386"/>
        <end position="406"/>
    </location>
</feature>
<dbReference type="InterPro" id="IPR000832">
    <property type="entry name" value="GPCR_2_secretin-like"/>
</dbReference>
<evidence type="ECO:0000256" key="11">
    <source>
        <dbReference type="ARBA" id="ARBA00023180"/>
    </source>
</evidence>
<keyword evidence="7" id="KW-0297">G-protein coupled receptor</keyword>
<feature type="compositionally biased region" description="Basic and acidic residues" evidence="13">
    <location>
        <begin position="605"/>
        <end position="616"/>
    </location>
</feature>
<comment type="subcellular location">
    <subcellularLocation>
        <location evidence="1">Cell membrane</location>
        <topology evidence="1">Multi-pass membrane protein</topology>
    </subcellularLocation>
</comment>
<dbReference type="RefSeq" id="XP_006818813.1">
    <property type="nucleotide sequence ID" value="XM_006818750.1"/>
</dbReference>
<evidence type="ECO:0000259" key="15">
    <source>
        <dbReference type="PROSITE" id="PS50227"/>
    </source>
</evidence>